<dbReference type="GO" id="GO:0052693">
    <property type="term" value="F:epoxyqueuosine reductase activity"/>
    <property type="evidence" value="ECO:0007669"/>
    <property type="project" value="UniProtKB-UniRule"/>
</dbReference>
<dbReference type="Pfam" id="PF02677">
    <property type="entry name" value="QueH"/>
    <property type="match status" value="1"/>
</dbReference>
<sequence>MSKLLVHCCCVHCSAYTLKYWRDSGYQVTAFWYNPNIHPFTEHQSRLAALTTLTDKEDIPLEIHPGYDLERYFRAIVGHESDRCPICYQIRLQTVAEYACQNGYDAFTSSLLISPQQQHDKIIEVAREIERSSEVGFKYADLRKRYSDSRRITKPMDLYRQQYCGCLFSERERYKDGSMDPKSTEA</sequence>
<dbReference type="InterPro" id="IPR003828">
    <property type="entry name" value="QueH"/>
</dbReference>
<comment type="similarity">
    <text evidence="3 17">Belongs to the QueH family.</text>
</comment>
<keyword evidence="10 17" id="KW-0560">Oxidoreductase</keyword>
<feature type="binding site" evidence="17">
    <location>
        <position position="9"/>
    </location>
    <ligand>
        <name>[4Fe-4S] cluster</name>
        <dbReference type="ChEBI" id="CHEBI:49883"/>
    </ligand>
</feature>
<evidence type="ECO:0000256" key="10">
    <source>
        <dbReference type="ARBA" id="ARBA00023002"/>
    </source>
</evidence>
<keyword evidence="7 17" id="KW-0819">tRNA processing</keyword>
<evidence type="ECO:0000256" key="12">
    <source>
        <dbReference type="ARBA" id="ARBA00023014"/>
    </source>
</evidence>
<comment type="function">
    <text evidence="1 17">Catalyzes the conversion of epoxyqueuosine (oQ) to queuosine (Q), which is a hypermodified base found in the wobble positions of tRNA(Asp), tRNA(Asn), tRNA(His) and tRNA(Tyr).</text>
</comment>
<evidence type="ECO:0000256" key="14">
    <source>
        <dbReference type="ARBA" id="ARBA00023284"/>
    </source>
</evidence>
<dbReference type="GO" id="GO:0051539">
    <property type="term" value="F:4 iron, 4 sulfur cluster binding"/>
    <property type="evidence" value="ECO:0007669"/>
    <property type="project" value="UniProtKB-UniRule"/>
</dbReference>
<dbReference type="UniPathway" id="UPA00392"/>
<keyword evidence="6 17" id="KW-0004">4Fe-4S</keyword>
<evidence type="ECO:0000313" key="18">
    <source>
        <dbReference type="EMBL" id="PPD58896.1"/>
    </source>
</evidence>
<evidence type="ECO:0000256" key="17">
    <source>
        <dbReference type="HAMAP-Rule" id="MF_02089"/>
    </source>
</evidence>
<evidence type="ECO:0000256" key="11">
    <source>
        <dbReference type="ARBA" id="ARBA00023004"/>
    </source>
</evidence>
<dbReference type="AlphaFoldDB" id="A0A2P5P9C3"/>
<keyword evidence="9 17" id="KW-0671">Queuosine biosynthesis</keyword>
<evidence type="ECO:0000313" key="19">
    <source>
        <dbReference type="Proteomes" id="UP000235653"/>
    </source>
</evidence>
<feature type="binding site" evidence="17">
    <location>
        <position position="84"/>
    </location>
    <ligand>
        <name>[4Fe-4S] cluster</name>
        <dbReference type="ChEBI" id="CHEBI:49883"/>
    </ligand>
</feature>
<keyword evidence="14 17" id="KW-0676">Redox-active center</keyword>
<evidence type="ECO:0000256" key="3">
    <source>
        <dbReference type="ARBA" id="ARBA00008207"/>
    </source>
</evidence>
<evidence type="ECO:0000256" key="9">
    <source>
        <dbReference type="ARBA" id="ARBA00022785"/>
    </source>
</evidence>
<dbReference type="EC" id="1.17.99.6" evidence="4 17"/>
<keyword evidence="11 17" id="KW-0408">Iron</keyword>
<accession>A0A2P5P9C3</accession>
<keyword evidence="8 17" id="KW-0479">Metal-binding</keyword>
<comment type="catalytic activity">
    <reaction evidence="16 17">
        <text>epoxyqueuosine(34) in tRNA + AH2 = queuosine(34) in tRNA + A + H2O</text>
        <dbReference type="Rhea" id="RHEA:32159"/>
        <dbReference type="Rhea" id="RHEA-COMP:18571"/>
        <dbReference type="Rhea" id="RHEA-COMP:18582"/>
        <dbReference type="ChEBI" id="CHEBI:13193"/>
        <dbReference type="ChEBI" id="CHEBI:15377"/>
        <dbReference type="ChEBI" id="CHEBI:17499"/>
        <dbReference type="ChEBI" id="CHEBI:194431"/>
        <dbReference type="ChEBI" id="CHEBI:194443"/>
        <dbReference type="EC" id="1.17.99.6"/>
    </reaction>
</comment>
<name>A0A2P5P9C3_9CHLR</name>
<gene>
    <name evidence="17" type="primary">queH</name>
    <name evidence="18" type="ORF">JP09_003250</name>
</gene>
<evidence type="ECO:0000256" key="5">
    <source>
        <dbReference type="ARBA" id="ARBA00016895"/>
    </source>
</evidence>
<dbReference type="RefSeq" id="WP_102330380.1">
    <property type="nucleotide sequence ID" value="NZ_CP058566.2"/>
</dbReference>
<dbReference type="PANTHER" id="PTHR36701:SF1">
    <property type="entry name" value="EPOXYQUEUOSINE REDUCTASE QUEH"/>
    <property type="match status" value="1"/>
</dbReference>
<dbReference type="SUPFAM" id="SSF52402">
    <property type="entry name" value="Adenine nucleotide alpha hydrolases-like"/>
    <property type="match status" value="1"/>
</dbReference>
<dbReference type="GO" id="GO:0046872">
    <property type="term" value="F:metal ion binding"/>
    <property type="evidence" value="ECO:0007669"/>
    <property type="project" value="UniProtKB-KW"/>
</dbReference>
<evidence type="ECO:0000256" key="8">
    <source>
        <dbReference type="ARBA" id="ARBA00022723"/>
    </source>
</evidence>
<proteinExistence type="inferred from homology"/>
<evidence type="ECO:0000256" key="13">
    <source>
        <dbReference type="ARBA" id="ARBA00023157"/>
    </source>
</evidence>
<evidence type="ECO:0000256" key="1">
    <source>
        <dbReference type="ARBA" id="ARBA00002268"/>
    </source>
</evidence>
<feature type="disulfide bond" description="Redox-active" evidence="17">
    <location>
        <begin position="164"/>
        <end position="166"/>
    </location>
</feature>
<evidence type="ECO:0000256" key="4">
    <source>
        <dbReference type="ARBA" id="ARBA00012622"/>
    </source>
</evidence>
<evidence type="ECO:0000256" key="7">
    <source>
        <dbReference type="ARBA" id="ARBA00022694"/>
    </source>
</evidence>
<organism evidence="18 19">
    <name type="scientific">Dehalogenimonas etheniformans</name>
    <dbReference type="NCBI Taxonomy" id="1536648"/>
    <lineage>
        <taxon>Bacteria</taxon>
        <taxon>Bacillati</taxon>
        <taxon>Chloroflexota</taxon>
        <taxon>Dehalococcoidia</taxon>
        <taxon>Dehalococcoidales</taxon>
        <taxon>Dehalococcoidaceae</taxon>
        <taxon>Dehalogenimonas</taxon>
    </lineage>
</organism>
<evidence type="ECO:0000256" key="16">
    <source>
        <dbReference type="ARBA" id="ARBA00047415"/>
    </source>
</evidence>
<comment type="pathway">
    <text evidence="2 17">tRNA modification; tRNA-queuosine biosynthesis.</text>
</comment>
<keyword evidence="19" id="KW-1185">Reference proteome</keyword>
<feature type="binding site" evidence="17">
    <location>
        <position position="87"/>
    </location>
    <ligand>
        <name>[4Fe-4S] cluster</name>
        <dbReference type="ChEBI" id="CHEBI:49883"/>
    </ligand>
</feature>
<dbReference type="HAMAP" id="MF_02089">
    <property type="entry name" value="QueH"/>
    <property type="match status" value="1"/>
</dbReference>
<keyword evidence="12 17" id="KW-0411">Iron-sulfur</keyword>
<evidence type="ECO:0000256" key="6">
    <source>
        <dbReference type="ARBA" id="ARBA00022485"/>
    </source>
</evidence>
<comment type="caution">
    <text evidence="18">The sequence shown here is derived from an EMBL/GenBank/DDBJ whole genome shotgun (WGS) entry which is preliminary data.</text>
</comment>
<evidence type="ECO:0000256" key="2">
    <source>
        <dbReference type="ARBA" id="ARBA00004691"/>
    </source>
</evidence>
<reference evidence="18 19" key="1">
    <citation type="journal article" date="2017" name="ISME J.">
        <title>Grape pomace compost harbors organohalide-respiring Dehalogenimonas species with novel reductive dehalogenase genes.</title>
        <authorList>
            <person name="Yang Y."/>
            <person name="Higgins S.A."/>
            <person name="Yan J."/>
            <person name="Simsir B."/>
            <person name="Chourey K."/>
            <person name="Iyer R."/>
            <person name="Hettich R.L."/>
            <person name="Baldwin B."/>
            <person name="Ogles D.M."/>
            <person name="Loffler F.E."/>
        </authorList>
    </citation>
    <scope>NUCLEOTIDE SEQUENCE [LARGE SCALE GENOMIC DNA]</scope>
    <source>
        <strain evidence="18 19">GP</strain>
    </source>
</reference>
<evidence type="ECO:0000256" key="15">
    <source>
        <dbReference type="ARBA" id="ARBA00031446"/>
    </source>
</evidence>
<dbReference type="GO" id="GO:0008616">
    <property type="term" value="P:tRNA queuosine(34) biosynthetic process"/>
    <property type="evidence" value="ECO:0007669"/>
    <property type="project" value="UniProtKB-UniRule"/>
</dbReference>
<feature type="binding site" evidence="17">
    <location>
        <position position="10"/>
    </location>
    <ligand>
        <name>[4Fe-4S] cluster</name>
        <dbReference type="ChEBI" id="CHEBI:49883"/>
    </ligand>
</feature>
<dbReference type="OrthoDB" id="9801033at2"/>
<dbReference type="Proteomes" id="UP000235653">
    <property type="component" value="Unassembled WGS sequence"/>
</dbReference>
<keyword evidence="13 17" id="KW-1015">Disulfide bond</keyword>
<dbReference type="EMBL" id="JQAN02000006">
    <property type="protein sequence ID" value="PPD58896.1"/>
    <property type="molecule type" value="Genomic_DNA"/>
</dbReference>
<dbReference type="PANTHER" id="PTHR36701">
    <property type="entry name" value="EPOXYQUEUOSINE REDUCTASE QUEH"/>
    <property type="match status" value="1"/>
</dbReference>
<protein>
    <recommendedName>
        <fullName evidence="5 17">Epoxyqueuosine reductase QueH</fullName>
        <ecNumber evidence="4 17">1.17.99.6</ecNumber>
    </recommendedName>
    <alternativeName>
        <fullName evidence="15 17">Queuosine biosynthesis protein QueH</fullName>
    </alternativeName>
</protein>